<feature type="domain" description="Non-reducing end beta-L-arabinofuranosidase-like GH127 middle" evidence="2">
    <location>
        <begin position="458"/>
        <end position="548"/>
    </location>
</feature>
<comment type="caution">
    <text evidence="3">The sequence shown here is derived from an EMBL/GenBank/DDBJ whole genome shotgun (WGS) entry which is preliminary data.</text>
</comment>
<evidence type="ECO:0000259" key="1">
    <source>
        <dbReference type="Pfam" id="PF07944"/>
    </source>
</evidence>
<evidence type="ECO:0000313" key="3">
    <source>
        <dbReference type="EMBL" id="NMM94124.1"/>
    </source>
</evidence>
<dbReference type="Pfam" id="PF07944">
    <property type="entry name" value="Beta-AFase-like_GH127_cat"/>
    <property type="match status" value="1"/>
</dbReference>
<protein>
    <submittedName>
        <fullName evidence="3">Tat pathway signal sequence domain-containing protein</fullName>
    </submittedName>
</protein>
<proteinExistence type="predicted"/>
<dbReference type="RefSeq" id="WP_169172148.1">
    <property type="nucleotide sequence ID" value="NZ_JAAIII010000003.1"/>
</dbReference>
<evidence type="ECO:0000259" key="2">
    <source>
        <dbReference type="Pfam" id="PF20736"/>
    </source>
</evidence>
<organism evidence="3 4">
    <name type="scientific">Bifidobacterium oedipodis</name>
    <dbReference type="NCBI Taxonomy" id="2675322"/>
    <lineage>
        <taxon>Bacteria</taxon>
        <taxon>Bacillati</taxon>
        <taxon>Actinomycetota</taxon>
        <taxon>Actinomycetes</taxon>
        <taxon>Bifidobacteriales</taxon>
        <taxon>Bifidobacteriaceae</taxon>
        <taxon>Bifidobacterium</taxon>
    </lineage>
</organism>
<gene>
    <name evidence="3" type="ORF">G1C95_1311</name>
</gene>
<evidence type="ECO:0000313" key="4">
    <source>
        <dbReference type="Proteomes" id="UP000532194"/>
    </source>
</evidence>
<dbReference type="InterPro" id="IPR012878">
    <property type="entry name" value="Beta-AFase-like_GH127_cat"/>
</dbReference>
<keyword evidence="4" id="KW-1185">Reference proteome</keyword>
<sequence>MENRFASFPLTDVTLADGEFRRRQLLVRDYVLSFDLDRLMHTFRVNAGVSEPAGVEPLGGWEAPDCGLRGHFVGHFLSAASRFYAGCDAELEPQIKTQLHTIVDTIVSVMADCAQPSGYLSAFPESQLDTLESKEYRKIWAPYYTLHKIMQGLNDAYRYVGNETALKLAVNLAHYIAGRFAPLGHWKIDNMLRPTRLNPINEFGGIGEALYNLYDLTGDDKVLATAKIFDRDYFLGPVSQGEDVLEDLHGNTHLPQIIAAEHRYEITGEVKYRDAAVNFANMLATRTFANGSNSSKAKHYTLEYGVSDKAEHWGTAGDLHDALTFGESESCNGHNTERVVSTLLRWTGDKRYADWVARLKFNAILNCLNPRTGLSQYHQPMGVGARKIFSTPMNTFWCCTGTGVEGASDLQKDIWFRGVAGADNAGVGSADGLSSAKNSADSPAAASAADNGAAVSTVLLGSFIASAVDWREQGVRLELTTDYPASLTATLTVRLLPQSGACSESSRFALLLRGDTVADASVPMSHREDGYAVIERDWHDGDVVTFSIASNWHTETLQGAPARKAVLEGDVLMAMPGHAVDIDNLPDGGAALEEAVTVLKMRPLAAIGGDEEYSVYLNTDAAHPVQIEPFEPVAEGANDPQ</sequence>
<reference evidence="3 4" key="1">
    <citation type="submission" date="2020-02" db="EMBL/GenBank/DDBJ databases">
        <title>Characterization of phylogenetic diversity of novel bifidobacterial species isolated in Czech ZOOs.</title>
        <authorList>
            <person name="Lugli G.A."/>
            <person name="Vera N.B."/>
            <person name="Ventura M."/>
        </authorList>
    </citation>
    <scope>NUCLEOTIDE SEQUENCE [LARGE SCALE GENOMIC DNA]</scope>
    <source>
        <strain evidence="3 4">DSM 109957</strain>
    </source>
</reference>
<dbReference type="InterPro" id="IPR049046">
    <property type="entry name" value="Beta-AFase-like_GH127_middle"/>
</dbReference>
<dbReference type="GO" id="GO:0005975">
    <property type="term" value="P:carbohydrate metabolic process"/>
    <property type="evidence" value="ECO:0007669"/>
    <property type="project" value="InterPro"/>
</dbReference>
<feature type="domain" description="Non-reducing end beta-L-arabinofuranosidase-like GH127 catalytic" evidence="1">
    <location>
        <begin position="12"/>
        <end position="411"/>
    </location>
</feature>
<dbReference type="AlphaFoldDB" id="A0A7Y0EPM8"/>
<dbReference type="PANTHER" id="PTHR31151">
    <property type="entry name" value="PROLINE-TRNA LIGASE (DUF1680)"/>
    <property type="match status" value="1"/>
</dbReference>
<accession>A0A7Y0EPM8</accession>
<name>A0A7Y0EPM8_9BIFI</name>
<dbReference type="Proteomes" id="UP000532194">
    <property type="component" value="Unassembled WGS sequence"/>
</dbReference>
<dbReference type="InterPro" id="IPR008928">
    <property type="entry name" value="6-hairpin_glycosidase_sf"/>
</dbReference>
<dbReference type="Pfam" id="PF20736">
    <property type="entry name" value="Glyco_hydro127M"/>
    <property type="match status" value="1"/>
</dbReference>
<dbReference type="SUPFAM" id="SSF48208">
    <property type="entry name" value="Six-hairpin glycosidases"/>
    <property type="match status" value="1"/>
</dbReference>
<dbReference type="EMBL" id="JAAIII010000003">
    <property type="protein sequence ID" value="NMM94124.1"/>
    <property type="molecule type" value="Genomic_DNA"/>
</dbReference>
<dbReference type="PANTHER" id="PTHR31151:SF0">
    <property type="entry name" value="PROLINE-TRNA LIGASE (DUF1680)"/>
    <property type="match status" value="1"/>
</dbReference>